<organism evidence="8 9">
    <name type="scientific">Alienimonas chondri</name>
    <dbReference type="NCBI Taxonomy" id="2681879"/>
    <lineage>
        <taxon>Bacteria</taxon>
        <taxon>Pseudomonadati</taxon>
        <taxon>Planctomycetota</taxon>
        <taxon>Planctomycetia</taxon>
        <taxon>Planctomycetales</taxon>
        <taxon>Planctomycetaceae</taxon>
        <taxon>Alienimonas</taxon>
    </lineage>
</organism>
<dbReference type="InterPro" id="IPR032808">
    <property type="entry name" value="DoxX"/>
</dbReference>
<protein>
    <recommendedName>
        <fullName evidence="10">DoxX family protein</fullName>
    </recommendedName>
</protein>
<keyword evidence="5 7" id="KW-1133">Transmembrane helix</keyword>
<keyword evidence="6 7" id="KW-0472">Membrane</keyword>
<dbReference type="PANTHER" id="PTHR33452:SF1">
    <property type="entry name" value="INNER MEMBRANE PROTEIN YPHA-RELATED"/>
    <property type="match status" value="1"/>
</dbReference>
<evidence type="ECO:0008006" key="10">
    <source>
        <dbReference type="Google" id="ProtNLM"/>
    </source>
</evidence>
<evidence type="ECO:0000256" key="1">
    <source>
        <dbReference type="ARBA" id="ARBA00004651"/>
    </source>
</evidence>
<dbReference type="Proteomes" id="UP000609651">
    <property type="component" value="Unassembled WGS sequence"/>
</dbReference>
<keyword evidence="4 7" id="KW-0812">Transmembrane</keyword>
<evidence type="ECO:0000256" key="6">
    <source>
        <dbReference type="ARBA" id="ARBA00023136"/>
    </source>
</evidence>
<feature type="transmembrane region" description="Helical" evidence="7">
    <location>
        <begin position="143"/>
        <end position="162"/>
    </location>
</feature>
<evidence type="ECO:0000313" key="8">
    <source>
        <dbReference type="EMBL" id="NNJ25571.1"/>
    </source>
</evidence>
<evidence type="ECO:0000256" key="5">
    <source>
        <dbReference type="ARBA" id="ARBA00022989"/>
    </source>
</evidence>
<dbReference type="PANTHER" id="PTHR33452">
    <property type="entry name" value="OXIDOREDUCTASE CATD-RELATED"/>
    <property type="match status" value="1"/>
</dbReference>
<comment type="similarity">
    <text evidence="2">Belongs to the DoxX family.</text>
</comment>
<evidence type="ECO:0000313" key="9">
    <source>
        <dbReference type="Proteomes" id="UP000609651"/>
    </source>
</evidence>
<evidence type="ECO:0000256" key="7">
    <source>
        <dbReference type="SAM" id="Phobius"/>
    </source>
</evidence>
<feature type="transmembrane region" description="Helical" evidence="7">
    <location>
        <begin position="101"/>
        <end position="123"/>
    </location>
</feature>
<comment type="subcellular location">
    <subcellularLocation>
        <location evidence="1">Cell membrane</location>
        <topology evidence="1">Multi-pass membrane protein</topology>
    </subcellularLocation>
</comment>
<evidence type="ECO:0000256" key="2">
    <source>
        <dbReference type="ARBA" id="ARBA00006679"/>
    </source>
</evidence>
<sequence length="174" mass="18048">MSAPADVRPRGNRPSTDLGLLILRAAVGLDLAYHGAQKLFGQPIGGWWTTDPRTGESPVKDAGATIEGRIEAFAGKLDGMGLPYPEINAWAAAVTEFGGGLLVALGLFCRFGALGLAVAMGVASFMVHRGAWDNRAGGMEFPAILMCAALALVFTGPGRFSIDGALFGRKKAAS</sequence>
<gene>
    <name evidence="8" type="ORF">LzC2_16430</name>
</gene>
<proteinExistence type="inferred from homology"/>
<keyword evidence="9" id="KW-1185">Reference proteome</keyword>
<name>A0ABX1VC99_9PLAN</name>
<dbReference type="RefSeq" id="WP_171185732.1">
    <property type="nucleotide sequence ID" value="NZ_WTPX01000041.1"/>
</dbReference>
<evidence type="ECO:0000256" key="3">
    <source>
        <dbReference type="ARBA" id="ARBA00022475"/>
    </source>
</evidence>
<accession>A0ABX1VC99</accession>
<comment type="caution">
    <text evidence="8">The sequence shown here is derived from an EMBL/GenBank/DDBJ whole genome shotgun (WGS) entry which is preliminary data.</text>
</comment>
<dbReference type="InterPro" id="IPR051907">
    <property type="entry name" value="DoxX-like_oxidoreductase"/>
</dbReference>
<reference evidence="8 9" key="1">
    <citation type="journal article" date="2020" name="Syst. Appl. Microbiol.">
        <title>Alienimonas chondri sp. nov., a novel planctomycete isolated from the biofilm of the red alga Chondrus crispus.</title>
        <authorList>
            <person name="Vitorino I."/>
            <person name="Albuquerque L."/>
            <person name="Wiegand S."/>
            <person name="Kallscheuer N."/>
            <person name="da Costa M.S."/>
            <person name="Lobo-da-Cunha A."/>
            <person name="Jogler C."/>
            <person name="Lage O.M."/>
        </authorList>
    </citation>
    <scope>NUCLEOTIDE SEQUENCE [LARGE SCALE GENOMIC DNA]</scope>
    <source>
        <strain evidence="8 9">LzC2</strain>
    </source>
</reference>
<dbReference type="Pfam" id="PF07681">
    <property type="entry name" value="DoxX"/>
    <property type="match status" value="1"/>
</dbReference>
<dbReference type="EMBL" id="WTPX01000041">
    <property type="protein sequence ID" value="NNJ25571.1"/>
    <property type="molecule type" value="Genomic_DNA"/>
</dbReference>
<keyword evidence="3" id="KW-1003">Cell membrane</keyword>
<evidence type="ECO:0000256" key="4">
    <source>
        <dbReference type="ARBA" id="ARBA00022692"/>
    </source>
</evidence>